<sequence length="420" mass="48606">MTAKQRILIVAESIDVNDSSGSKANVALIKNLVTIGYNVSVLHYTRRLATIEGLGCTPIKERKFNVLYVLSRVRRLINRHFKIDIFKKVDAIFGFSFSFYNDSNSIAKAVKRHYSNEELIITLSKGASFRTHHAFLRLPNLHSKWMAYVHDPYPFHFYPRPYNWIEDGYRSKERFFKDVSEKAKYSVFPSLMLRDWMGSYFPNFIKTGIVIPHQHLFGHSEGDKKLPSYLKRNHFSILHAGNLMKQRPPNGLIEGFLLFLKKHPEALDNSQLIFLGGAPDHEQLLLDYASNISQLYYSQGNVPYDEAYIVQNNVSINVILESKSEISPFLPGKFPHCVLANKPILVLGPFYSESKRLLGENYPYWSEVDDIERIALLLGQLYDQWKIDKENLKLDRPDLEGFVSAKFLESQFQNIFRNVN</sequence>
<evidence type="ECO:0000313" key="2">
    <source>
        <dbReference type="Proteomes" id="UP000662373"/>
    </source>
</evidence>
<gene>
    <name evidence="1" type="ORF">JEM65_07945</name>
</gene>
<dbReference type="SUPFAM" id="SSF53756">
    <property type="entry name" value="UDP-Glycosyltransferase/glycogen phosphorylase"/>
    <property type="match status" value="1"/>
</dbReference>
<proteinExistence type="predicted"/>
<organism evidence="1 2">
    <name type="scientific">Gelidibacter salicanalis</name>
    <dbReference type="NCBI Taxonomy" id="291193"/>
    <lineage>
        <taxon>Bacteria</taxon>
        <taxon>Pseudomonadati</taxon>
        <taxon>Bacteroidota</taxon>
        <taxon>Flavobacteriia</taxon>
        <taxon>Flavobacteriales</taxon>
        <taxon>Flavobacteriaceae</taxon>
        <taxon>Gelidibacter</taxon>
    </lineage>
</organism>
<dbReference type="Proteomes" id="UP000662373">
    <property type="component" value="Unassembled WGS sequence"/>
</dbReference>
<dbReference type="EMBL" id="JAEHJZ010000017">
    <property type="protein sequence ID" value="MBJ7880578.1"/>
    <property type="molecule type" value="Genomic_DNA"/>
</dbReference>
<dbReference type="AlphaFoldDB" id="A0A934KTQ4"/>
<protein>
    <submittedName>
        <fullName evidence="1">UDP-glycosyltransferase</fullName>
    </submittedName>
</protein>
<comment type="caution">
    <text evidence="1">The sequence shown here is derived from an EMBL/GenBank/DDBJ whole genome shotgun (WGS) entry which is preliminary data.</text>
</comment>
<accession>A0A934KTQ4</accession>
<dbReference type="RefSeq" id="WP_199598414.1">
    <property type="nucleotide sequence ID" value="NZ_JAEHJZ010000017.1"/>
</dbReference>
<keyword evidence="2" id="KW-1185">Reference proteome</keyword>
<evidence type="ECO:0000313" key="1">
    <source>
        <dbReference type="EMBL" id="MBJ7880578.1"/>
    </source>
</evidence>
<name>A0A934KTQ4_9FLAO</name>
<reference evidence="1 2" key="1">
    <citation type="submission" date="2020-09" db="EMBL/GenBank/DDBJ databases">
        <title>Draft genome of Gelidibacter salicanalis PAMC21136.</title>
        <authorList>
            <person name="Park H."/>
        </authorList>
    </citation>
    <scope>NUCLEOTIDE SEQUENCE [LARGE SCALE GENOMIC DNA]</scope>
    <source>
        <strain evidence="1 2">PAMC21136</strain>
    </source>
</reference>